<dbReference type="Proteomes" id="UP001437256">
    <property type="component" value="Unassembled WGS sequence"/>
</dbReference>
<evidence type="ECO:0000256" key="5">
    <source>
        <dbReference type="ARBA" id="ARBA00022792"/>
    </source>
</evidence>
<keyword evidence="5 11" id="KW-0999">Mitochondrion inner membrane</keyword>
<evidence type="ECO:0000256" key="11">
    <source>
        <dbReference type="RuleBase" id="RU363000"/>
    </source>
</evidence>
<keyword evidence="9 11" id="KW-0472">Membrane</keyword>
<evidence type="ECO:0000256" key="7">
    <source>
        <dbReference type="ARBA" id="ARBA00023054"/>
    </source>
</evidence>
<evidence type="ECO:0000256" key="9">
    <source>
        <dbReference type="ARBA" id="ARBA00023136"/>
    </source>
</evidence>
<dbReference type="PANTHER" id="PTHR15415">
    <property type="entry name" value="MITOFILIN"/>
    <property type="match status" value="1"/>
</dbReference>
<name>A0ABR2ZW09_9AGAR</name>
<keyword evidence="15" id="KW-1185">Reference proteome</keyword>
<evidence type="ECO:0000313" key="14">
    <source>
        <dbReference type="EMBL" id="KAL0065242.1"/>
    </source>
</evidence>
<evidence type="ECO:0000256" key="1">
    <source>
        <dbReference type="ARBA" id="ARBA00004434"/>
    </source>
</evidence>
<evidence type="ECO:0000256" key="8">
    <source>
        <dbReference type="ARBA" id="ARBA00023128"/>
    </source>
</evidence>
<dbReference type="Pfam" id="PF09731">
    <property type="entry name" value="Mitofilin"/>
    <property type="match status" value="1"/>
</dbReference>
<evidence type="ECO:0000256" key="4">
    <source>
        <dbReference type="ARBA" id="ARBA00022692"/>
    </source>
</evidence>
<keyword evidence="8 11" id="KW-0496">Mitochondrion</keyword>
<gene>
    <name evidence="14" type="primary">MIC60</name>
    <name evidence="14" type="ORF">AAF712_007753</name>
</gene>
<dbReference type="InterPro" id="IPR019133">
    <property type="entry name" value="MIC60"/>
</dbReference>
<comment type="similarity">
    <text evidence="2 11">Belongs to the MICOS complex subunit Mic60 family.</text>
</comment>
<keyword evidence="7 12" id="KW-0175">Coiled coil</keyword>
<evidence type="ECO:0000313" key="15">
    <source>
        <dbReference type="Proteomes" id="UP001437256"/>
    </source>
</evidence>
<dbReference type="PANTHER" id="PTHR15415:SF7">
    <property type="entry name" value="MICOS COMPLEX SUBUNIT MIC60"/>
    <property type="match status" value="1"/>
</dbReference>
<evidence type="ECO:0000256" key="6">
    <source>
        <dbReference type="ARBA" id="ARBA00022989"/>
    </source>
</evidence>
<evidence type="ECO:0000256" key="10">
    <source>
        <dbReference type="ARBA" id="ARBA00025571"/>
    </source>
</evidence>
<proteinExistence type="inferred from homology"/>
<comment type="subcellular location">
    <subcellularLocation>
        <location evidence="1 11">Mitochondrion inner membrane</location>
        <topology evidence="1 11">Single-pass membrane protein</topology>
    </subcellularLocation>
</comment>
<protein>
    <recommendedName>
        <fullName evidence="3 11">MICOS complex subunit MIC60</fullName>
    </recommendedName>
    <alternativeName>
        <fullName evidence="11">Mitofilin</fullName>
    </alternativeName>
</protein>
<keyword evidence="6 11" id="KW-1133">Transmembrane helix</keyword>
<accession>A0ABR2ZW09</accession>
<feature type="transmembrane region" description="Helical" evidence="11">
    <location>
        <begin position="45"/>
        <end position="65"/>
    </location>
</feature>
<feature type="coiled-coil region" evidence="12">
    <location>
        <begin position="322"/>
        <end position="357"/>
    </location>
</feature>
<evidence type="ECO:0000256" key="3">
    <source>
        <dbReference type="ARBA" id="ARBA00018116"/>
    </source>
</evidence>
<evidence type="ECO:0000256" key="13">
    <source>
        <dbReference type="SAM" id="MobiDB-lite"/>
    </source>
</evidence>
<comment type="subunit">
    <text evidence="11">Component of the mitochondrial contact site and cristae organizing system (MICOS) complex.</text>
</comment>
<organism evidence="14 15">
    <name type="scientific">Marasmius tenuissimus</name>
    <dbReference type="NCBI Taxonomy" id="585030"/>
    <lineage>
        <taxon>Eukaryota</taxon>
        <taxon>Fungi</taxon>
        <taxon>Dikarya</taxon>
        <taxon>Basidiomycota</taxon>
        <taxon>Agaricomycotina</taxon>
        <taxon>Agaricomycetes</taxon>
        <taxon>Agaricomycetidae</taxon>
        <taxon>Agaricales</taxon>
        <taxon>Marasmiineae</taxon>
        <taxon>Marasmiaceae</taxon>
        <taxon>Marasmius</taxon>
    </lineage>
</organism>
<comment type="caution">
    <text evidence="14">The sequence shown here is derived from an EMBL/GenBank/DDBJ whole genome shotgun (WGS) entry which is preliminary data.</text>
</comment>
<evidence type="ECO:0000256" key="2">
    <source>
        <dbReference type="ARBA" id="ARBA00010877"/>
    </source>
</evidence>
<evidence type="ECO:0000256" key="12">
    <source>
        <dbReference type="SAM" id="Coils"/>
    </source>
</evidence>
<reference evidence="14 15" key="1">
    <citation type="submission" date="2024-05" db="EMBL/GenBank/DDBJ databases">
        <title>A draft genome resource for the thread blight pathogen Marasmius tenuissimus strain MS-2.</title>
        <authorList>
            <person name="Yulfo-Soto G.E."/>
            <person name="Baruah I.K."/>
            <person name="Amoako-Attah I."/>
            <person name="Bukari Y."/>
            <person name="Meinhardt L.W."/>
            <person name="Bailey B.A."/>
            <person name="Cohen S.P."/>
        </authorList>
    </citation>
    <scope>NUCLEOTIDE SEQUENCE [LARGE SCALE GENOMIC DNA]</scope>
    <source>
        <strain evidence="14 15">MS-2</strain>
    </source>
</reference>
<feature type="compositionally biased region" description="Pro residues" evidence="13">
    <location>
        <begin position="255"/>
        <end position="265"/>
    </location>
</feature>
<feature type="region of interest" description="Disordered" evidence="13">
    <location>
        <begin position="218"/>
        <end position="274"/>
    </location>
</feature>
<feature type="coiled-coil region" evidence="12">
    <location>
        <begin position="123"/>
        <end position="216"/>
    </location>
</feature>
<keyword evidence="4 11" id="KW-0812">Transmembrane</keyword>
<dbReference type="EMBL" id="JBBXMP010000050">
    <property type="protein sequence ID" value="KAL0065242.1"/>
    <property type="molecule type" value="Genomic_DNA"/>
</dbReference>
<feature type="compositionally biased region" description="Low complexity" evidence="13">
    <location>
        <begin position="225"/>
        <end position="238"/>
    </location>
</feature>
<sequence length="667" mass="74044">MHRALPASKQFTSTAGRGVTRVIRRRFATEIPTAPKKKPKILRRIFWTTATLTGTFYVGSAFLAFNNQAYYDLFSDNVPLGQSMLEYAEAHNWDTITLKSAADSTVAAATSAQKFVMEKINGAPAVKEELKEAKVKVEEKAREVKAAAVKKAAETKETVVKKATETKEAAVKKAAEAKESAKEVAKQAGTKEKELVDAAKEKTQQLTDDVAALARKAEEALTGKSDPSTSTPAPTDTPFTKTADHVYTEPLPVGFEPPPGFNRPPPPKREKPKAPELPLVAPAASSLGSSEPVISHLAGTIDSLASYLKSNPAAAERVSGVLESAKKDLTSLAERIENAREEERVTLEAKMDEQTREYTIKLLEAEMSAQDKLDNQEDEFRKMFDLSQASLVQQYREKLENELQTQSELINERLKNEVVAQGIELQRRWIREVKMRVEEERGGRLAKIDELSAHLKRIERVALDNSAYLDENIRVHALWSAVRALTNSSLDSPVRKPFREELRVVRHIAAAREDPVVSAALETLEASEVPDVGVEPLADLATWYTSSVAPKVGSVALVPDQDAGLLSHLASHLFSSFRFQRHGLVEGSDVLSVLARAEHYLNEKDLDNAARELNQLRGSAKVLLHDWLEAARRRLEVEQALEASFYLQLICFDANLPHFRLFKHKQH</sequence>
<comment type="function">
    <text evidence="10">Component of the MICOS complex, a large protein complex of the mitochondrial inner membrane that plays crucial roles in the maintenance of crista junctions, inner membrane architecture, and formation of contact sites to the outer membrane. Plays a role in keeping cristae membranes connected to the inner boundary membrane. Also promotes protein import via the mitochondrial intermembrane space assembly (MIA) pathway.</text>
</comment>